<keyword evidence="5" id="KW-0961">Cell wall biogenesis/degradation</keyword>
<dbReference type="PANTHER" id="PTHR30417">
    <property type="entry name" value="N-ACETYLMURAMOYL-L-ALANINE AMIDASE AMID"/>
    <property type="match status" value="1"/>
</dbReference>
<dbReference type="Pfam" id="PF01510">
    <property type="entry name" value="Amidase_2"/>
    <property type="match status" value="1"/>
</dbReference>
<gene>
    <name evidence="7" type="ORF">SAMN05421779_106141</name>
</gene>
<dbReference type="InterPro" id="IPR036366">
    <property type="entry name" value="PGBDSf"/>
</dbReference>
<dbReference type="GO" id="GO:0008745">
    <property type="term" value="F:N-acetylmuramoyl-L-alanine amidase activity"/>
    <property type="evidence" value="ECO:0007669"/>
    <property type="project" value="UniProtKB-EC"/>
</dbReference>
<dbReference type="GO" id="GO:0009253">
    <property type="term" value="P:peptidoglycan catabolic process"/>
    <property type="evidence" value="ECO:0007669"/>
    <property type="project" value="InterPro"/>
</dbReference>
<evidence type="ECO:0000256" key="3">
    <source>
        <dbReference type="ARBA" id="ARBA00011901"/>
    </source>
</evidence>
<dbReference type="InterPro" id="IPR002502">
    <property type="entry name" value="Amidase_domain"/>
</dbReference>
<dbReference type="InterPro" id="IPR051206">
    <property type="entry name" value="NAMLAA_amidase_2"/>
</dbReference>
<dbReference type="SUPFAM" id="SSF47090">
    <property type="entry name" value="PGBD-like"/>
    <property type="match status" value="1"/>
</dbReference>
<sequence>MITPPFALTVRWHPSPNHGPRPRAVDTLVLHYTGMPTPASALERMCDPQAEVSAHYMVDEDGSVLHLVAEDRRAWHAGVSEWRGEGDLNSRSIGVEIVNPGHEFGYRPFPAIQMQAVIALCQQILARHPAITPCRIVAHADIAPSRKEDPGELFDWPLLAAAGVGFFPSEADLRAVAPVADGDVAGCLARLGYPLRPVATDGRVGGGGVEKALIAFQRRYCPTNLSGQADLPTRQMLAAVEKGLSSC</sequence>
<dbReference type="STRING" id="80876.SAMN05421779_106141"/>
<dbReference type="GO" id="GO:0009254">
    <property type="term" value="P:peptidoglycan turnover"/>
    <property type="evidence" value="ECO:0007669"/>
    <property type="project" value="TreeGrafter"/>
</dbReference>
<dbReference type="AlphaFoldDB" id="A0A1N7P8H5"/>
<evidence type="ECO:0000259" key="6">
    <source>
        <dbReference type="SMART" id="SM00644"/>
    </source>
</evidence>
<evidence type="ECO:0000313" key="8">
    <source>
        <dbReference type="Proteomes" id="UP000185678"/>
    </source>
</evidence>
<dbReference type="RefSeq" id="WP_084194924.1">
    <property type="nucleotide sequence ID" value="NZ_FTOA01000006.1"/>
</dbReference>
<protein>
    <recommendedName>
        <fullName evidence="3">N-acetylmuramoyl-L-alanine amidase</fullName>
        <ecNumber evidence="3">3.5.1.28</ecNumber>
    </recommendedName>
</protein>
<evidence type="ECO:0000256" key="1">
    <source>
        <dbReference type="ARBA" id="ARBA00001561"/>
    </source>
</evidence>
<dbReference type="Proteomes" id="UP000185678">
    <property type="component" value="Unassembled WGS sequence"/>
</dbReference>
<keyword evidence="8" id="KW-1185">Reference proteome</keyword>
<reference evidence="7 8" key="1">
    <citation type="submission" date="2017-01" db="EMBL/GenBank/DDBJ databases">
        <authorList>
            <person name="Mah S.A."/>
            <person name="Swanson W.J."/>
            <person name="Moy G.W."/>
            <person name="Vacquier V.D."/>
        </authorList>
    </citation>
    <scope>NUCLEOTIDE SEQUENCE [LARGE SCALE GENOMIC DNA]</scope>
    <source>
        <strain evidence="7 8">DSM 11589</strain>
    </source>
</reference>
<dbReference type="CDD" id="cd06583">
    <property type="entry name" value="PGRP"/>
    <property type="match status" value="1"/>
</dbReference>
<organism evidence="7 8">
    <name type="scientific">Insolitispirillum peregrinum</name>
    <dbReference type="NCBI Taxonomy" id="80876"/>
    <lineage>
        <taxon>Bacteria</taxon>
        <taxon>Pseudomonadati</taxon>
        <taxon>Pseudomonadota</taxon>
        <taxon>Alphaproteobacteria</taxon>
        <taxon>Rhodospirillales</taxon>
        <taxon>Novispirillaceae</taxon>
        <taxon>Insolitispirillum</taxon>
    </lineage>
</organism>
<comment type="catalytic activity">
    <reaction evidence="1">
        <text>Hydrolyzes the link between N-acetylmuramoyl residues and L-amino acid residues in certain cell-wall glycopeptides.</text>
        <dbReference type="EC" id="3.5.1.28"/>
    </reaction>
</comment>
<dbReference type="GO" id="GO:0071555">
    <property type="term" value="P:cell wall organization"/>
    <property type="evidence" value="ECO:0007669"/>
    <property type="project" value="UniProtKB-KW"/>
</dbReference>
<accession>A0A1N7P8H5</accession>
<feature type="domain" description="N-acetylmuramoyl-L-alanine amidase" evidence="6">
    <location>
        <begin position="15"/>
        <end position="151"/>
    </location>
</feature>
<dbReference type="SUPFAM" id="SSF55846">
    <property type="entry name" value="N-acetylmuramoyl-L-alanine amidase-like"/>
    <property type="match status" value="1"/>
</dbReference>
<dbReference type="GO" id="GO:0019867">
    <property type="term" value="C:outer membrane"/>
    <property type="evidence" value="ECO:0007669"/>
    <property type="project" value="TreeGrafter"/>
</dbReference>
<dbReference type="EMBL" id="FTOA01000006">
    <property type="protein sequence ID" value="SIT06871.1"/>
    <property type="molecule type" value="Genomic_DNA"/>
</dbReference>
<dbReference type="InterPro" id="IPR036505">
    <property type="entry name" value="Amidase/PGRP_sf"/>
</dbReference>
<dbReference type="PANTHER" id="PTHR30417:SF1">
    <property type="entry name" value="N-ACETYLMURAMOYL-L-ALANINE AMIDASE AMID"/>
    <property type="match status" value="1"/>
</dbReference>
<keyword evidence="4" id="KW-0378">Hydrolase</keyword>
<dbReference type="EC" id="3.5.1.28" evidence="3"/>
<evidence type="ECO:0000256" key="4">
    <source>
        <dbReference type="ARBA" id="ARBA00022801"/>
    </source>
</evidence>
<dbReference type="InterPro" id="IPR036365">
    <property type="entry name" value="PGBD-like_sf"/>
</dbReference>
<name>A0A1N7P8H5_9PROT</name>
<evidence type="ECO:0000256" key="5">
    <source>
        <dbReference type="ARBA" id="ARBA00023316"/>
    </source>
</evidence>
<evidence type="ECO:0000313" key="7">
    <source>
        <dbReference type="EMBL" id="SIT06871.1"/>
    </source>
</evidence>
<dbReference type="Gene3D" id="3.40.80.10">
    <property type="entry name" value="Peptidoglycan recognition protein-like"/>
    <property type="match status" value="1"/>
</dbReference>
<evidence type="ECO:0000256" key="2">
    <source>
        <dbReference type="ARBA" id="ARBA00007553"/>
    </source>
</evidence>
<dbReference type="Gene3D" id="1.10.101.10">
    <property type="entry name" value="PGBD-like superfamily/PGBD"/>
    <property type="match status" value="1"/>
</dbReference>
<comment type="similarity">
    <text evidence="2">Belongs to the N-acetylmuramoyl-L-alanine amidase 2 family.</text>
</comment>
<dbReference type="SMART" id="SM00644">
    <property type="entry name" value="Ami_2"/>
    <property type="match status" value="1"/>
</dbReference>
<proteinExistence type="inferred from homology"/>